<feature type="compositionally biased region" description="Polar residues" evidence="1">
    <location>
        <begin position="70"/>
        <end position="96"/>
    </location>
</feature>
<dbReference type="EMBL" id="JABSTU010000003">
    <property type="protein sequence ID" value="KAH8036278.1"/>
    <property type="molecule type" value="Genomic_DNA"/>
</dbReference>
<feature type="compositionally biased region" description="Basic and acidic residues" evidence="1">
    <location>
        <begin position="111"/>
        <end position="146"/>
    </location>
</feature>
<organism evidence="2 3">
    <name type="scientific">Rhipicephalus microplus</name>
    <name type="common">Cattle tick</name>
    <name type="synonym">Boophilus microplus</name>
    <dbReference type="NCBI Taxonomy" id="6941"/>
    <lineage>
        <taxon>Eukaryota</taxon>
        <taxon>Metazoa</taxon>
        <taxon>Ecdysozoa</taxon>
        <taxon>Arthropoda</taxon>
        <taxon>Chelicerata</taxon>
        <taxon>Arachnida</taxon>
        <taxon>Acari</taxon>
        <taxon>Parasitiformes</taxon>
        <taxon>Ixodida</taxon>
        <taxon>Ixodoidea</taxon>
        <taxon>Ixodidae</taxon>
        <taxon>Rhipicephalinae</taxon>
        <taxon>Rhipicephalus</taxon>
        <taxon>Boophilus</taxon>
    </lineage>
</organism>
<reference evidence="2" key="2">
    <citation type="submission" date="2021-09" db="EMBL/GenBank/DDBJ databases">
        <authorList>
            <person name="Jia N."/>
            <person name="Wang J."/>
            <person name="Shi W."/>
            <person name="Du L."/>
            <person name="Sun Y."/>
            <person name="Zhan W."/>
            <person name="Jiang J."/>
            <person name="Wang Q."/>
            <person name="Zhang B."/>
            <person name="Ji P."/>
            <person name="Sakyi L.B."/>
            <person name="Cui X."/>
            <person name="Yuan T."/>
            <person name="Jiang B."/>
            <person name="Yang W."/>
            <person name="Lam T.T.-Y."/>
            <person name="Chang Q."/>
            <person name="Ding S."/>
            <person name="Wang X."/>
            <person name="Zhu J."/>
            <person name="Ruan X."/>
            <person name="Zhao L."/>
            <person name="Wei J."/>
            <person name="Que T."/>
            <person name="Du C."/>
            <person name="Cheng J."/>
            <person name="Dai P."/>
            <person name="Han X."/>
            <person name="Huang E."/>
            <person name="Gao Y."/>
            <person name="Liu J."/>
            <person name="Shao H."/>
            <person name="Ye R."/>
            <person name="Li L."/>
            <person name="Wei W."/>
            <person name="Wang X."/>
            <person name="Wang C."/>
            <person name="Huo Q."/>
            <person name="Li W."/>
            <person name="Guo W."/>
            <person name="Chen H."/>
            <person name="Chen S."/>
            <person name="Zhou L."/>
            <person name="Zhou L."/>
            <person name="Ni X."/>
            <person name="Tian J."/>
            <person name="Zhou Y."/>
            <person name="Sheng Y."/>
            <person name="Liu T."/>
            <person name="Pan Y."/>
            <person name="Xia L."/>
            <person name="Li J."/>
            <person name="Zhao F."/>
            <person name="Cao W."/>
        </authorList>
    </citation>
    <scope>NUCLEOTIDE SEQUENCE</scope>
    <source>
        <strain evidence="2">Rmic-2018</strain>
        <tissue evidence="2">Larvae</tissue>
    </source>
</reference>
<feature type="region of interest" description="Disordered" evidence="1">
    <location>
        <begin position="57"/>
        <end position="218"/>
    </location>
</feature>
<sequence length="492" mass="53103">MASLTLTFDEAGFPDLATASAANPFTCKPCLTVEALQTRLHALEAIVAGLGQQVTARGQEVPDRSEQEQDTTLSTSTPETGAMRTPTSGSSGQPETQPLDGKSAPVNSDASAHDDHNEPCRQEQGRAPPERPRIHTNTKEAVDRSTGESLQELGTTPNSPGETQQVGVRQEDNLPAPDNTMDLSATGPEAPPRPNDDAMKQESRHSKGYAKSAQASRNTHSQILLVGDGNVPRVARALQRQLGPKQNLQTCWTQHATVKRAQELLHQCIGEPQGEAGHCRRLVVLLVGATDAIRGTRPEDVVQVIRDSVALYAERLVICSVPEVTTRGKVTLARAITLNAQLRKMCSILKATFLDNSKQLEGGWLARDSALYVADTASQVATRLATIANNFLGYREGPRRRDKRGPKRKKENDTSTTGHGSPGGLTPTALDVSGQGGEGHPARPQTQHPVLLRHPQPGTTKHPQEPTDSRKHSIGPKCPLWGYYSRRGDQTT</sequence>
<proteinExistence type="predicted"/>
<dbReference type="AlphaFoldDB" id="A0A9J6EPF7"/>
<feature type="compositionally biased region" description="Basic and acidic residues" evidence="1">
    <location>
        <begin position="462"/>
        <end position="471"/>
    </location>
</feature>
<feature type="compositionally biased region" description="Polar residues" evidence="1">
    <location>
        <begin position="147"/>
        <end position="167"/>
    </location>
</feature>
<feature type="compositionally biased region" description="Basic residues" evidence="1">
    <location>
        <begin position="398"/>
        <end position="409"/>
    </location>
</feature>
<accession>A0A9J6EPF7</accession>
<dbReference type="Proteomes" id="UP000821866">
    <property type="component" value="Chromosome 11"/>
</dbReference>
<feature type="region of interest" description="Disordered" evidence="1">
    <location>
        <begin position="395"/>
        <end position="492"/>
    </location>
</feature>
<name>A0A9J6EPF7_RHIMP</name>
<protein>
    <submittedName>
        <fullName evidence="2">Uncharacterized protein</fullName>
    </submittedName>
</protein>
<comment type="caution">
    <text evidence="2">The sequence shown here is derived from an EMBL/GenBank/DDBJ whole genome shotgun (WGS) entry which is preliminary data.</text>
</comment>
<gene>
    <name evidence="2" type="ORF">HPB51_022682</name>
</gene>
<feature type="compositionally biased region" description="Basic and acidic residues" evidence="1">
    <location>
        <begin position="194"/>
        <end position="205"/>
    </location>
</feature>
<keyword evidence="3" id="KW-1185">Reference proteome</keyword>
<evidence type="ECO:0000313" key="3">
    <source>
        <dbReference type="Proteomes" id="UP000821866"/>
    </source>
</evidence>
<evidence type="ECO:0000256" key="1">
    <source>
        <dbReference type="SAM" id="MobiDB-lite"/>
    </source>
</evidence>
<reference evidence="2" key="1">
    <citation type="journal article" date="2020" name="Cell">
        <title>Large-Scale Comparative Analyses of Tick Genomes Elucidate Their Genetic Diversity and Vector Capacities.</title>
        <authorList>
            <consortium name="Tick Genome and Microbiome Consortium (TIGMIC)"/>
            <person name="Jia N."/>
            <person name="Wang J."/>
            <person name="Shi W."/>
            <person name="Du L."/>
            <person name="Sun Y."/>
            <person name="Zhan W."/>
            <person name="Jiang J.F."/>
            <person name="Wang Q."/>
            <person name="Zhang B."/>
            <person name="Ji P."/>
            <person name="Bell-Sakyi L."/>
            <person name="Cui X.M."/>
            <person name="Yuan T.T."/>
            <person name="Jiang B.G."/>
            <person name="Yang W.F."/>
            <person name="Lam T.T."/>
            <person name="Chang Q.C."/>
            <person name="Ding S.J."/>
            <person name="Wang X.J."/>
            <person name="Zhu J.G."/>
            <person name="Ruan X.D."/>
            <person name="Zhao L."/>
            <person name="Wei J.T."/>
            <person name="Ye R.Z."/>
            <person name="Que T.C."/>
            <person name="Du C.H."/>
            <person name="Zhou Y.H."/>
            <person name="Cheng J.X."/>
            <person name="Dai P.F."/>
            <person name="Guo W.B."/>
            <person name="Han X.H."/>
            <person name="Huang E.J."/>
            <person name="Li L.F."/>
            <person name="Wei W."/>
            <person name="Gao Y.C."/>
            <person name="Liu J.Z."/>
            <person name="Shao H.Z."/>
            <person name="Wang X."/>
            <person name="Wang C.C."/>
            <person name="Yang T.C."/>
            <person name="Huo Q.B."/>
            <person name="Li W."/>
            <person name="Chen H.Y."/>
            <person name="Chen S.E."/>
            <person name="Zhou L.G."/>
            <person name="Ni X.B."/>
            <person name="Tian J.H."/>
            <person name="Sheng Y."/>
            <person name="Liu T."/>
            <person name="Pan Y.S."/>
            <person name="Xia L.Y."/>
            <person name="Li J."/>
            <person name="Zhao F."/>
            <person name="Cao W.C."/>
        </authorList>
    </citation>
    <scope>NUCLEOTIDE SEQUENCE</scope>
    <source>
        <strain evidence="2">Rmic-2018</strain>
    </source>
</reference>
<evidence type="ECO:0000313" key="2">
    <source>
        <dbReference type="EMBL" id="KAH8036278.1"/>
    </source>
</evidence>